<reference evidence="2" key="1">
    <citation type="journal article" date="2010" name="Genome Res.">
        <title>Functional metagenomics to mine the human gut microbiome for dietary fiber catabolic enzymes.</title>
        <authorList>
            <person name="Tasse L."/>
            <person name="Bercovici J."/>
            <person name="Pizzut-Serin S."/>
            <person name="Robe P."/>
            <person name="Tap J."/>
            <person name="Klopp C."/>
            <person name="Cantarel B.L."/>
            <person name="Coutinho P.M."/>
            <person name="Henrissat B."/>
            <person name="Leclerc M."/>
            <person name="Dore J."/>
            <person name="Monsan P."/>
            <person name="Remaud-Simeon M."/>
            <person name="Potocki-Veronese G."/>
        </authorList>
    </citation>
    <scope>NUCLEOTIDE SEQUENCE</scope>
</reference>
<evidence type="ECO:0000313" key="2">
    <source>
        <dbReference type="EMBL" id="ADD61417.1"/>
    </source>
</evidence>
<sequence length="221" mass="25490">MFEKKFLKDKDLEFLEECSNEDLKVLADLLVYDKDNNPRYSETLSRIRLYKESYPNQLQKAWAEIAHEFQLYGGDSFANFFRGYGVPYREILMDVCDKKKVNYNKNSSTERIEMYLIQKLMDDVLEEMDDEQLQELVKDLQLDANTYQSKDAMKNAVLMACMSPGIRFTDSDIVNKRAGAQSGTRYSGGIGTGKQNRRDTCSCHKYHYGSMAVKRPNGSGI</sequence>
<accession>D9ZDL3</accession>
<feature type="domain" description="DUF3944" evidence="1">
    <location>
        <begin position="7"/>
        <end position="40"/>
    </location>
</feature>
<proteinExistence type="predicted"/>
<dbReference type="EMBL" id="GU942929">
    <property type="protein sequence ID" value="ADD61417.1"/>
    <property type="molecule type" value="Genomic_DNA"/>
</dbReference>
<name>D9ZDL3_9ZZZZ</name>
<dbReference type="Pfam" id="PF13099">
    <property type="entry name" value="DUF3944"/>
    <property type="match status" value="1"/>
</dbReference>
<protein>
    <recommendedName>
        <fullName evidence="1">DUF3944 domain-containing protein</fullName>
    </recommendedName>
</protein>
<dbReference type="InterPro" id="IPR025217">
    <property type="entry name" value="DUF3944"/>
</dbReference>
<evidence type="ECO:0000259" key="1">
    <source>
        <dbReference type="Pfam" id="PF13099"/>
    </source>
</evidence>
<dbReference type="AlphaFoldDB" id="D9ZDL3"/>
<organism evidence="2">
    <name type="scientific">uncultured organism</name>
    <dbReference type="NCBI Taxonomy" id="155900"/>
    <lineage>
        <taxon>unclassified sequences</taxon>
        <taxon>environmental samples</taxon>
    </lineage>
</organism>